<evidence type="ECO:0000313" key="2">
    <source>
        <dbReference type="EMBL" id="JAS98003.1"/>
    </source>
</evidence>
<feature type="domain" description="DDE-1" evidence="1">
    <location>
        <begin position="3"/>
        <end position="93"/>
    </location>
</feature>
<dbReference type="InterPro" id="IPR004875">
    <property type="entry name" value="DDE_SF_endonuclease_dom"/>
</dbReference>
<dbReference type="InterPro" id="IPR050863">
    <property type="entry name" value="CenT-Element_Derived"/>
</dbReference>
<dbReference type="AlphaFoldDB" id="A0A1B6JGI7"/>
<evidence type="ECO:0000259" key="1">
    <source>
        <dbReference type="Pfam" id="PF03184"/>
    </source>
</evidence>
<name>A0A1B6JGI7_9HEMI</name>
<protein>
    <recommendedName>
        <fullName evidence="1">DDE-1 domain-containing protein</fullName>
    </recommendedName>
</protein>
<reference evidence="2" key="1">
    <citation type="submission" date="2015-11" db="EMBL/GenBank/DDBJ databases">
        <title>De novo transcriptome assembly of four potential Pierce s Disease insect vectors from Arizona vineyards.</title>
        <authorList>
            <person name="Tassone E.E."/>
        </authorList>
    </citation>
    <scope>NUCLEOTIDE SEQUENCE</scope>
</reference>
<organism evidence="2">
    <name type="scientific">Homalodisca liturata</name>
    <dbReference type="NCBI Taxonomy" id="320908"/>
    <lineage>
        <taxon>Eukaryota</taxon>
        <taxon>Metazoa</taxon>
        <taxon>Ecdysozoa</taxon>
        <taxon>Arthropoda</taxon>
        <taxon>Hexapoda</taxon>
        <taxon>Insecta</taxon>
        <taxon>Pterygota</taxon>
        <taxon>Neoptera</taxon>
        <taxon>Paraneoptera</taxon>
        <taxon>Hemiptera</taxon>
        <taxon>Auchenorrhyncha</taxon>
        <taxon>Membracoidea</taxon>
        <taxon>Cicadellidae</taxon>
        <taxon>Cicadellinae</taxon>
        <taxon>Proconiini</taxon>
        <taxon>Homalodisca</taxon>
    </lineage>
</organism>
<dbReference type="GO" id="GO:0005634">
    <property type="term" value="C:nucleus"/>
    <property type="evidence" value="ECO:0007669"/>
    <property type="project" value="TreeGrafter"/>
</dbReference>
<proteinExistence type="predicted"/>
<dbReference type="PANTHER" id="PTHR19303:SF16">
    <property type="entry name" value="JERKY PROTEIN HOMOLOG-LIKE"/>
    <property type="match status" value="1"/>
</dbReference>
<dbReference type="EMBL" id="GECU01009703">
    <property type="protein sequence ID" value="JAS98003.1"/>
    <property type="molecule type" value="Transcribed_RNA"/>
</dbReference>
<dbReference type="GO" id="GO:0003677">
    <property type="term" value="F:DNA binding"/>
    <property type="evidence" value="ECO:0007669"/>
    <property type="project" value="TreeGrafter"/>
</dbReference>
<gene>
    <name evidence="2" type="ORF">g.40015</name>
</gene>
<dbReference type="Pfam" id="PF03184">
    <property type="entry name" value="DDE_1"/>
    <property type="match status" value="1"/>
</dbReference>
<accession>A0A1B6JGI7</accession>
<dbReference type="PANTHER" id="PTHR19303">
    <property type="entry name" value="TRANSPOSON"/>
    <property type="match status" value="1"/>
</dbReference>
<feature type="non-terminal residue" evidence="2">
    <location>
        <position position="1"/>
    </location>
</feature>
<sequence>AGSHPEEGELQCDDIRTMFLPPNVTSLIQPMDQGVLETLKKKYRRRLLQSMFQTIEGEATIKDFLKKVTMKDVIYWIAEAWSEIKPETIQKSWKKIGVCKIENDDEDDDLPLINLINRLPGCNGTNQTDIGEWMSRDEQLETTDDTIVEMVTDMTADGSEEEESVQEIDPAMTHSDGYAALDAALRYVEQQAEATAADTLLLWRWKDMAARKRCSVVKQKTLDSFFK</sequence>